<feature type="transmembrane region" description="Helical" evidence="1">
    <location>
        <begin position="61"/>
        <end position="85"/>
    </location>
</feature>
<protein>
    <submittedName>
        <fullName evidence="2">Uncharacterized protein</fullName>
    </submittedName>
</protein>
<reference evidence="2 3" key="1">
    <citation type="submission" date="2024-03" db="EMBL/GenBank/DDBJ databases">
        <title>Human intestinal bacterial collection.</title>
        <authorList>
            <person name="Pauvert C."/>
            <person name="Hitch T.C.A."/>
            <person name="Clavel T."/>
        </authorList>
    </citation>
    <scope>NUCLEOTIDE SEQUENCE [LARGE SCALE GENOMIC DNA]</scope>
    <source>
        <strain evidence="2 3">CLA-SR-H024</strain>
    </source>
</reference>
<evidence type="ECO:0000256" key="1">
    <source>
        <dbReference type="SAM" id="Phobius"/>
    </source>
</evidence>
<dbReference type="EMBL" id="JBBMFN010000009">
    <property type="protein sequence ID" value="MEQ2465233.1"/>
    <property type="molecule type" value="Genomic_DNA"/>
</dbReference>
<gene>
    <name evidence="2" type="ORF">WMO63_06050</name>
</gene>
<name>A0ABV1EXZ1_9BACI</name>
<comment type="caution">
    <text evidence="2">The sequence shown here is derived from an EMBL/GenBank/DDBJ whole genome shotgun (WGS) entry which is preliminary data.</text>
</comment>
<evidence type="ECO:0000313" key="3">
    <source>
        <dbReference type="Proteomes" id="UP001465426"/>
    </source>
</evidence>
<proteinExistence type="predicted"/>
<accession>A0ABV1EXZ1</accession>
<keyword evidence="3" id="KW-1185">Reference proteome</keyword>
<organism evidence="2 3">
    <name type="scientific">Niallia hominis</name>
    <dbReference type="NCBI Taxonomy" id="3133173"/>
    <lineage>
        <taxon>Bacteria</taxon>
        <taxon>Bacillati</taxon>
        <taxon>Bacillota</taxon>
        <taxon>Bacilli</taxon>
        <taxon>Bacillales</taxon>
        <taxon>Bacillaceae</taxon>
        <taxon>Niallia</taxon>
    </lineage>
</organism>
<feature type="transmembrane region" description="Helical" evidence="1">
    <location>
        <begin position="21"/>
        <end position="41"/>
    </location>
</feature>
<dbReference type="Proteomes" id="UP001465426">
    <property type="component" value="Unassembled WGS sequence"/>
</dbReference>
<sequence length="162" mass="19423">MIFLFISIILFNLIAFQKNKIASMNAMFSIWIFTIAFQNVFDVMVEFKYHGYWYFDKGIDWLGVLAHTLLIPPVNILFLSWFPFVSDLKRKVIYIASWTVGVIIYEALVLLPEPWGYFHLGWWHLWYELIVVPILLLILLVYYKWIGKLEVILLESYKYNKQ</sequence>
<feature type="transmembrane region" description="Helical" evidence="1">
    <location>
        <begin position="123"/>
        <end position="143"/>
    </location>
</feature>
<evidence type="ECO:0000313" key="2">
    <source>
        <dbReference type="EMBL" id="MEQ2465233.1"/>
    </source>
</evidence>
<keyword evidence="1" id="KW-0812">Transmembrane</keyword>
<dbReference type="RefSeq" id="WP_031538032.1">
    <property type="nucleotide sequence ID" value="NZ_JBBMFN010000009.1"/>
</dbReference>
<keyword evidence="1" id="KW-0472">Membrane</keyword>
<keyword evidence="1" id="KW-1133">Transmembrane helix</keyword>
<feature type="transmembrane region" description="Helical" evidence="1">
    <location>
        <begin position="92"/>
        <end position="111"/>
    </location>
</feature>